<accession>A0A5B8L3K7</accession>
<evidence type="ECO:0000313" key="1">
    <source>
        <dbReference type="EMBL" id="QDZ02567.1"/>
    </source>
</evidence>
<dbReference type="OrthoDB" id="8255863at2"/>
<dbReference type="RefSeq" id="WP_146301204.1">
    <property type="nucleotide sequence ID" value="NZ_CP042301.2"/>
</dbReference>
<protein>
    <submittedName>
        <fullName evidence="1">Uncharacterized protein</fullName>
    </submittedName>
</protein>
<proteinExistence type="predicted"/>
<organism evidence="1 2">
    <name type="scientific">Nitratireductor mangrovi</name>
    <dbReference type="NCBI Taxonomy" id="2599600"/>
    <lineage>
        <taxon>Bacteria</taxon>
        <taxon>Pseudomonadati</taxon>
        <taxon>Pseudomonadota</taxon>
        <taxon>Alphaproteobacteria</taxon>
        <taxon>Hyphomicrobiales</taxon>
        <taxon>Phyllobacteriaceae</taxon>
        <taxon>Nitratireductor</taxon>
    </lineage>
</organism>
<gene>
    <name evidence="1" type="ORF">FQ775_20535</name>
</gene>
<evidence type="ECO:0000313" key="2">
    <source>
        <dbReference type="Proteomes" id="UP000321389"/>
    </source>
</evidence>
<dbReference type="EMBL" id="CP042301">
    <property type="protein sequence ID" value="QDZ02567.1"/>
    <property type="molecule type" value="Genomic_DNA"/>
</dbReference>
<dbReference type="AlphaFoldDB" id="A0A5B8L3K7"/>
<sequence>MIGMMALDRLAADRTGEGLHPRLRELLAERLEAQRAGVIDMAAFAGDHAVQAGPNPLGTCPGELPEGVVAFKGPSSVPAPQSSRSRATR</sequence>
<name>A0A5B8L3K7_9HYPH</name>
<dbReference type="KEGG" id="niy:FQ775_20535"/>
<reference evidence="1" key="1">
    <citation type="submission" date="2020-04" db="EMBL/GenBank/DDBJ databases">
        <title>Nitratireductor sp. nov. isolated from mangrove soil.</title>
        <authorList>
            <person name="Ye Y."/>
        </authorList>
    </citation>
    <scope>NUCLEOTIDE SEQUENCE</scope>
    <source>
        <strain evidence="1">SY7</strain>
    </source>
</reference>
<dbReference type="Proteomes" id="UP000321389">
    <property type="component" value="Chromosome"/>
</dbReference>
<keyword evidence="2" id="KW-1185">Reference proteome</keyword>